<accession>A0A9W8Q2D3</accession>
<dbReference type="Proteomes" id="UP001152130">
    <property type="component" value="Unassembled WGS sequence"/>
</dbReference>
<comment type="catalytic activity">
    <reaction evidence="1 10">
        <text>ATP-dependent breakage, passage and rejoining of double-stranded DNA.</text>
        <dbReference type="EC" id="5.6.2.2"/>
    </reaction>
</comment>
<evidence type="ECO:0000313" key="13">
    <source>
        <dbReference type="EMBL" id="KAJ4024431.1"/>
    </source>
</evidence>
<dbReference type="PANTHER" id="PTHR10848:SF0">
    <property type="entry name" value="MEIOTIC RECOMBINATION PROTEIN SPO11"/>
    <property type="match status" value="1"/>
</dbReference>
<evidence type="ECO:0000256" key="5">
    <source>
        <dbReference type="ARBA" id="ARBA00022723"/>
    </source>
</evidence>
<feature type="domain" description="Topoisomerase 6 subunit A/Spo11 TOPRIM" evidence="12">
    <location>
        <begin position="249"/>
        <end position="406"/>
    </location>
</feature>
<dbReference type="Gene3D" id="1.10.10.10">
    <property type="entry name" value="Winged helix-like DNA-binding domain superfamily/Winged helix DNA-binding domain"/>
    <property type="match status" value="1"/>
</dbReference>
<reference evidence="13" key="1">
    <citation type="submission" date="2022-10" db="EMBL/GenBank/DDBJ databases">
        <title>Fusarium specimens isolated from Avocado Roots.</title>
        <authorList>
            <person name="Stajich J."/>
            <person name="Roper C."/>
            <person name="Heimlech-Rivalta G."/>
        </authorList>
    </citation>
    <scope>NUCLEOTIDE SEQUENCE</scope>
    <source>
        <strain evidence="13">CF00143</strain>
    </source>
</reference>
<dbReference type="GO" id="GO:0000706">
    <property type="term" value="P:meiotic DNA double-strand break processing"/>
    <property type="evidence" value="ECO:0007669"/>
    <property type="project" value="TreeGrafter"/>
</dbReference>
<protein>
    <recommendedName>
        <fullName evidence="4">DNA topoisomerase (ATP-hydrolyzing)</fullName>
        <ecNumber evidence="4">5.6.2.2</ecNumber>
    </recommendedName>
</protein>
<keyword evidence="14" id="KW-1185">Reference proteome</keyword>
<keyword evidence="5" id="KW-0479">Metal-binding</keyword>
<dbReference type="GO" id="GO:0005524">
    <property type="term" value="F:ATP binding"/>
    <property type="evidence" value="ECO:0007669"/>
    <property type="project" value="InterPro"/>
</dbReference>
<evidence type="ECO:0000256" key="6">
    <source>
        <dbReference type="ARBA" id="ARBA00022842"/>
    </source>
</evidence>
<keyword evidence="9 10" id="KW-0413">Isomerase</keyword>
<feature type="active site" description="O-(5'-phospho-DNA)-tyrosine intermediate" evidence="10">
    <location>
        <position position="128"/>
    </location>
</feature>
<name>A0A9W8Q2D3_9HYPO</name>
<dbReference type="PROSITE" id="PS52041">
    <property type="entry name" value="TOPO_IIB"/>
    <property type="match status" value="1"/>
</dbReference>
<evidence type="ECO:0000256" key="9">
    <source>
        <dbReference type="ARBA" id="ARBA00023235"/>
    </source>
</evidence>
<keyword evidence="6" id="KW-0460">Magnesium</keyword>
<organism evidence="13 14">
    <name type="scientific">Fusarium irregulare</name>
    <dbReference type="NCBI Taxonomy" id="2494466"/>
    <lineage>
        <taxon>Eukaryota</taxon>
        <taxon>Fungi</taxon>
        <taxon>Dikarya</taxon>
        <taxon>Ascomycota</taxon>
        <taxon>Pezizomycotina</taxon>
        <taxon>Sordariomycetes</taxon>
        <taxon>Hypocreomycetidae</taxon>
        <taxon>Hypocreales</taxon>
        <taxon>Nectriaceae</taxon>
        <taxon>Fusarium</taxon>
        <taxon>Fusarium incarnatum-equiseti species complex</taxon>
    </lineage>
</organism>
<dbReference type="SUPFAM" id="SSF56726">
    <property type="entry name" value="DNA topoisomerase IV, alpha subunit"/>
    <property type="match status" value="1"/>
</dbReference>
<gene>
    <name evidence="13" type="primary">SPO11</name>
    <name evidence="13" type="ORF">NW766_000667</name>
</gene>
<dbReference type="InterPro" id="IPR034136">
    <property type="entry name" value="TOPRIM_Topo6A/Spo11"/>
</dbReference>
<evidence type="ECO:0000259" key="12">
    <source>
        <dbReference type="Pfam" id="PF21180"/>
    </source>
</evidence>
<evidence type="ECO:0000256" key="4">
    <source>
        <dbReference type="ARBA" id="ARBA00012895"/>
    </source>
</evidence>
<evidence type="ECO:0000313" key="14">
    <source>
        <dbReference type="Proteomes" id="UP001152130"/>
    </source>
</evidence>
<keyword evidence="8 10" id="KW-0238">DNA-binding</keyword>
<proteinExistence type="inferred from homology"/>
<evidence type="ECO:0000256" key="8">
    <source>
        <dbReference type="ARBA" id="ARBA00023125"/>
    </source>
</evidence>
<comment type="caution">
    <text evidence="13">The sequence shown here is derived from an EMBL/GenBank/DDBJ whole genome shotgun (WGS) entry which is preliminary data.</text>
</comment>
<dbReference type="Gene3D" id="3.40.1360.10">
    <property type="match status" value="1"/>
</dbReference>
<dbReference type="CDD" id="cd00223">
    <property type="entry name" value="TOPRIM_TopoIIB_SPO"/>
    <property type="match status" value="1"/>
</dbReference>
<keyword evidence="7 10" id="KW-0799">Topoisomerase</keyword>
<sequence length="427" mass="46329">MDEEIDFSQTIAIPGPPRSQINVPSSAAVTNTDTNTITSNTNVGTVVARIEGILEQIIDALAAGEELAIGFSPRRAVRQAANVTTEQVHFPGRNQQEAIKFARILLILQLSHDALVSGTVLTKRHIFYQHQDLFEKQREVDDLVDDIAFNLGIGRADLNIVAASKGLLAGPLTIGLQDGSTLNPSSGDLVGNGRPACSVNLGPRHPGFQIDSGRGKGCKGAYSFPTSAEAEIDQYRLSSGHFVPLNSGERLCMVLAKGYPDLTTRSFLNFVNTRHPQLPILGLFDYDPDGVKIMRCYRDGSDRLGHETDLNIQGLQWLGIKSAHLFRDFTGATSAPVSQSSQTSITSTSCRDPVTYMNTRERNAAISTLKKVSDSSNSDIEVSETVHELQVMMALGVKAEIEWLDESGDLCSWLDDEIGEALISDMA</sequence>
<comment type="cofactor">
    <cofactor evidence="2">
        <name>Mg(2+)</name>
        <dbReference type="ChEBI" id="CHEBI:18420"/>
    </cofactor>
</comment>
<dbReference type="GO" id="GO:0042138">
    <property type="term" value="P:meiotic DNA double-strand break formation"/>
    <property type="evidence" value="ECO:0007669"/>
    <property type="project" value="TreeGrafter"/>
</dbReference>
<evidence type="ECO:0000256" key="10">
    <source>
        <dbReference type="PROSITE-ProRule" id="PRU01385"/>
    </source>
</evidence>
<dbReference type="GO" id="GO:0003918">
    <property type="term" value="F:DNA topoisomerase type II (double strand cut, ATP-hydrolyzing) activity"/>
    <property type="evidence" value="ECO:0007669"/>
    <property type="project" value="UniProtKB-UniRule"/>
</dbReference>
<dbReference type="InterPro" id="IPR013049">
    <property type="entry name" value="Spo11/TopoVI_A_N"/>
</dbReference>
<evidence type="ECO:0000259" key="11">
    <source>
        <dbReference type="Pfam" id="PF04406"/>
    </source>
</evidence>
<evidence type="ECO:0000256" key="7">
    <source>
        <dbReference type="ARBA" id="ARBA00023029"/>
    </source>
</evidence>
<dbReference type="GO" id="GO:0000228">
    <property type="term" value="C:nuclear chromosome"/>
    <property type="evidence" value="ECO:0007669"/>
    <property type="project" value="TreeGrafter"/>
</dbReference>
<dbReference type="GO" id="GO:0007131">
    <property type="term" value="P:reciprocal meiotic recombination"/>
    <property type="evidence" value="ECO:0007669"/>
    <property type="project" value="TreeGrafter"/>
</dbReference>
<evidence type="ECO:0000256" key="1">
    <source>
        <dbReference type="ARBA" id="ARBA00000185"/>
    </source>
</evidence>
<dbReference type="OrthoDB" id="5377392at2759"/>
<dbReference type="GO" id="GO:0046872">
    <property type="term" value="F:metal ion binding"/>
    <property type="evidence" value="ECO:0007669"/>
    <property type="project" value="UniProtKB-KW"/>
</dbReference>
<dbReference type="InterPro" id="IPR036078">
    <property type="entry name" value="Spo11/TopoVI_A_sf"/>
</dbReference>
<dbReference type="PANTHER" id="PTHR10848">
    <property type="entry name" value="MEIOTIC RECOMBINATION PROTEIN SPO11"/>
    <property type="match status" value="1"/>
</dbReference>
<dbReference type="GO" id="GO:0003677">
    <property type="term" value="F:DNA binding"/>
    <property type="evidence" value="ECO:0007669"/>
    <property type="project" value="UniProtKB-UniRule"/>
</dbReference>
<dbReference type="InterPro" id="IPR002815">
    <property type="entry name" value="Spo11/TopoVI_A"/>
</dbReference>
<dbReference type="PRINTS" id="PR01550">
    <property type="entry name" value="TOP6AFAMILY"/>
</dbReference>
<comment type="similarity">
    <text evidence="3 10">Belongs to the TOP6A family.</text>
</comment>
<dbReference type="EMBL" id="JAPDHF010000001">
    <property type="protein sequence ID" value="KAJ4024431.1"/>
    <property type="molecule type" value="Genomic_DNA"/>
</dbReference>
<dbReference type="Pfam" id="PF21180">
    <property type="entry name" value="TOP6A-Spo11_Toprim"/>
    <property type="match status" value="1"/>
</dbReference>
<dbReference type="AlphaFoldDB" id="A0A9W8Q2D3"/>
<dbReference type="InterPro" id="IPR036388">
    <property type="entry name" value="WH-like_DNA-bd_sf"/>
</dbReference>
<dbReference type="Pfam" id="PF04406">
    <property type="entry name" value="TP6A_N"/>
    <property type="match status" value="1"/>
</dbReference>
<dbReference type="EC" id="5.6.2.2" evidence="4"/>
<feature type="domain" description="Spo11/DNA topoisomerase VI subunit A N-terminal" evidence="11">
    <location>
        <begin position="100"/>
        <end position="160"/>
    </location>
</feature>
<evidence type="ECO:0000256" key="3">
    <source>
        <dbReference type="ARBA" id="ARBA00006559"/>
    </source>
</evidence>
<evidence type="ECO:0000256" key="2">
    <source>
        <dbReference type="ARBA" id="ARBA00001946"/>
    </source>
</evidence>